<name>A0A383EEG7_9ZZZZ</name>
<dbReference type="AlphaFoldDB" id="A0A383EEG7"/>
<feature type="non-terminal residue" evidence="1">
    <location>
        <position position="1"/>
    </location>
</feature>
<organism evidence="1">
    <name type="scientific">marine metagenome</name>
    <dbReference type="NCBI Taxonomy" id="408172"/>
    <lineage>
        <taxon>unclassified sequences</taxon>
        <taxon>metagenomes</taxon>
        <taxon>ecological metagenomes</taxon>
    </lineage>
</organism>
<evidence type="ECO:0000313" key="1">
    <source>
        <dbReference type="EMBL" id="SVE55039.1"/>
    </source>
</evidence>
<proteinExistence type="predicted"/>
<gene>
    <name evidence="1" type="ORF">METZ01_LOCUS507893</name>
</gene>
<dbReference type="EMBL" id="UINC01225122">
    <property type="protein sequence ID" value="SVE55039.1"/>
    <property type="molecule type" value="Genomic_DNA"/>
</dbReference>
<sequence>GRLQVAHLINLTTLTPPRDGSGYGKEKERLKFLPIMYADRRMRLRPGTRWALTSRPGYSSPIPPKLVA</sequence>
<protein>
    <submittedName>
        <fullName evidence="1">Uncharacterized protein</fullName>
    </submittedName>
</protein>
<reference evidence="1" key="1">
    <citation type="submission" date="2018-05" db="EMBL/GenBank/DDBJ databases">
        <authorList>
            <person name="Lanie J.A."/>
            <person name="Ng W.-L."/>
            <person name="Kazmierczak K.M."/>
            <person name="Andrzejewski T.M."/>
            <person name="Davidsen T.M."/>
            <person name="Wayne K.J."/>
            <person name="Tettelin H."/>
            <person name="Glass J.I."/>
            <person name="Rusch D."/>
            <person name="Podicherti R."/>
            <person name="Tsui H.-C.T."/>
            <person name="Winkler M.E."/>
        </authorList>
    </citation>
    <scope>NUCLEOTIDE SEQUENCE</scope>
</reference>
<accession>A0A383EEG7</accession>